<evidence type="ECO:0000256" key="4">
    <source>
        <dbReference type="ARBA" id="ARBA00022989"/>
    </source>
</evidence>
<dbReference type="GO" id="GO:0022857">
    <property type="term" value="F:transmembrane transporter activity"/>
    <property type="evidence" value="ECO:0007669"/>
    <property type="project" value="TreeGrafter"/>
</dbReference>
<dbReference type="InterPro" id="IPR050250">
    <property type="entry name" value="Macrolide_Exporter_MacB"/>
</dbReference>
<feature type="domain" description="ABC3 transporter permease C-terminal" evidence="7">
    <location>
        <begin position="296"/>
        <end position="409"/>
    </location>
</feature>
<feature type="transmembrane region" description="Helical" evidence="6">
    <location>
        <begin position="384"/>
        <end position="409"/>
    </location>
</feature>
<dbReference type="Pfam" id="PF02687">
    <property type="entry name" value="FtsX"/>
    <property type="match status" value="2"/>
</dbReference>
<keyword evidence="4 6" id="KW-1133">Transmembrane helix</keyword>
<keyword evidence="3 6" id="KW-0812">Transmembrane</keyword>
<dbReference type="RefSeq" id="WP_314510966.1">
    <property type="nucleotide sequence ID" value="NZ_JASJOU010000003.1"/>
</dbReference>
<comment type="subcellular location">
    <subcellularLocation>
        <location evidence="1">Cell membrane</location>
        <topology evidence="1">Multi-pass membrane protein</topology>
    </subcellularLocation>
</comment>
<dbReference type="InterPro" id="IPR025857">
    <property type="entry name" value="MacB_PCD"/>
</dbReference>
<proteinExistence type="predicted"/>
<evidence type="ECO:0000256" key="2">
    <source>
        <dbReference type="ARBA" id="ARBA00022475"/>
    </source>
</evidence>
<keyword evidence="5 6" id="KW-0472">Membrane</keyword>
<dbReference type="PANTHER" id="PTHR30572">
    <property type="entry name" value="MEMBRANE COMPONENT OF TRANSPORTER-RELATED"/>
    <property type="match status" value="1"/>
</dbReference>
<feature type="transmembrane region" description="Helical" evidence="6">
    <location>
        <begin position="289"/>
        <end position="311"/>
    </location>
</feature>
<dbReference type="AlphaFoldDB" id="A0AAE3R638"/>
<feature type="transmembrane region" description="Helical" evidence="6">
    <location>
        <begin position="344"/>
        <end position="364"/>
    </location>
</feature>
<dbReference type="Proteomes" id="UP001232063">
    <property type="component" value="Unassembled WGS sequence"/>
</dbReference>
<gene>
    <name evidence="9" type="ORF">QNI22_12555</name>
</gene>
<evidence type="ECO:0000256" key="5">
    <source>
        <dbReference type="ARBA" id="ARBA00023136"/>
    </source>
</evidence>
<feature type="domain" description="MacB-like periplasmic core" evidence="8">
    <location>
        <begin position="502"/>
        <end position="618"/>
    </location>
</feature>
<feature type="transmembrane region" description="Helical" evidence="6">
    <location>
        <begin position="20"/>
        <end position="41"/>
    </location>
</feature>
<feature type="domain" description="ABC3 transporter permease C-terminal" evidence="7">
    <location>
        <begin position="695"/>
        <end position="807"/>
    </location>
</feature>
<feature type="domain" description="MacB-like periplasmic core" evidence="8">
    <location>
        <begin position="21"/>
        <end position="245"/>
    </location>
</feature>
<keyword evidence="10" id="KW-1185">Reference proteome</keyword>
<feature type="transmembrane region" description="Helical" evidence="6">
    <location>
        <begin position="691"/>
        <end position="715"/>
    </location>
</feature>
<evidence type="ECO:0000313" key="10">
    <source>
        <dbReference type="Proteomes" id="UP001232063"/>
    </source>
</evidence>
<dbReference type="PANTHER" id="PTHR30572:SF18">
    <property type="entry name" value="ABC-TYPE MACROLIDE FAMILY EXPORT SYSTEM PERMEASE COMPONENT 2"/>
    <property type="match status" value="1"/>
</dbReference>
<dbReference type="InterPro" id="IPR003838">
    <property type="entry name" value="ABC3_permease_C"/>
</dbReference>
<evidence type="ECO:0000256" key="1">
    <source>
        <dbReference type="ARBA" id="ARBA00004651"/>
    </source>
</evidence>
<dbReference type="EMBL" id="JASJOU010000003">
    <property type="protein sequence ID" value="MDJ1501488.1"/>
    <property type="molecule type" value="Genomic_DNA"/>
</dbReference>
<accession>A0AAE3R638</accession>
<protein>
    <submittedName>
        <fullName evidence="9">ABC transporter permease</fullName>
    </submittedName>
</protein>
<reference evidence="9" key="1">
    <citation type="submission" date="2023-05" db="EMBL/GenBank/DDBJ databases">
        <authorList>
            <person name="Zhang X."/>
        </authorList>
    </citation>
    <scope>NUCLEOTIDE SEQUENCE</scope>
    <source>
        <strain evidence="9">BD1B2-1</strain>
    </source>
</reference>
<evidence type="ECO:0000259" key="7">
    <source>
        <dbReference type="Pfam" id="PF02687"/>
    </source>
</evidence>
<dbReference type="GO" id="GO:0005886">
    <property type="term" value="C:plasma membrane"/>
    <property type="evidence" value="ECO:0007669"/>
    <property type="project" value="UniProtKB-SubCell"/>
</dbReference>
<dbReference type="Pfam" id="PF12704">
    <property type="entry name" value="MacB_PCD"/>
    <property type="match status" value="2"/>
</dbReference>
<sequence>MIQNYLKIALRNLNRFRSFAFINIIGLTMGMTCCFMILLFVRNELSFDTFHEKFDRIYRITYNPKFAELPTALAVLPPPVAPLLPGYFPQMETAARMYRRNASMAVNQGDIKKSFEEENFFFADSSILQMFSFAFLKGDPKTALNETFTIILTEEMEKKYFGSQSALGQTILFGGMHPMKVTGVVKEFPDNSHIHFNFISNYQTMFALENPEARENLPRNWIISHSFTYVLLKPNQNPASVNARFPQFLLDHAPKQFSKDIEYQLQPMRDFHLRSNLGGEAEAPGNITYLYVFTGVAFITLLIACINFVNLSTARSLKRAKEVGMRKVLGAERKHLIQQFLGESFLLASIAFLCSFILIQLFLPVMNTLTGKHLSFSTLLNDPILIPSFIGIFLITSLLAGSYPAFFVSAFQPITTLKGSYTSEKAKGGILRQALVVVQFAASIGLIIAASIAFNQLHFMRNQPLGFEKDYIITAPLFSQNLNNIFLPSNDSLYQKIKTFRNVLKQNPSIEEVTLSSQALGQGSTRRGIVPEGFTKEDNKFIACLAVDYNFLKTYNMKLLAGRDFSEDFETDKQAAFLITETGAKSFGWTTPAKALGKTIDREGKQGKIIGVIQDFHAETLSQPLEGVLIDVDIPQLNLFSIKISSSNVPQTLSFLEKKWSEYFPEKAFEYDFLDTSIARQYESDQRLGNIISYFAGLVVLISCLGLYGLISLVAQQKVKEIGIRKVLGASISQIVILLSKDFIKLVLISFVIAVPVAWYFMNKWLQGFAFRIDISWWIFLLAGILAMIVAQATVSYQAIRAARANPVKSLRSE</sequence>
<evidence type="ECO:0000313" key="9">
    <source>
        <dbReference type="EMBL" id="MDJ1501488.1"/>
    </source>
</evidence>
<feature type="transmembrane region" description="Helical" evidence="6">
    <location>
        <begin position="743"/>
        <end position="762"/>
    </location>
</feature>
<comment type="caution">
    <text evidence="9">The sequence shown here is derived from an EMBL/GenBank/DDBJ whole genome shotgun (WGS) entry which is preliminary data.</text>
</comment>
<feature type="transmembrane region" description="Helical" evidence="6">
    <location>
        <begin position="777"/>
        <end position="800"/>
    </location>
</feature>
<evidence type="ECO:0000256" key="6">
    <source>
        <dbReference type="SAM" id="Phobius"/>
    </source>
</evidence>
<evidence type="ECO:0000259" key="8">
    <source>
        <dbReference type="Pfam" id="PF12704"/>
    </source>
</evidence>
<organism evidence="9 10">
    <name type="scientific">Xanthocytophaga agilis</name>
    <dbReference type="NCBI Taxonomy" id="3048010"/>
    <lineage>
        <taxon>Bacteria</taxon>
        <taxon>Pseudomonadati</taxon>
        <taxon>Bacteroidota</taxon>
        <taxon>Cytophagia</taxon>
        <taxon>Cytophagales</taxon>
        <taxon>Rhodocytophagaceae</taxon>
        <taxon>Xanthocytophaga</taxon>
    </lineage>
</organism>
<keyword evidence="2" id="KW-1003">Cell membrane</keyword>
<feature type="transmembrane region" description="Helical" evidence="6">
    <location>
        <begin position="430"/>
        <end position="454"/>
    </location>
</feature>
<evidence type="ECO:0000256" key="3">
    <source>
        <dbReference type="ARBA" id="ARBA00022692"/>
    </source>
</evidence>
<name>A0AAE3R638_9BACT</name>